<organism evidence="1 2">
    <name type="scientific">Dreissena polymorpha</name>
    <name type="common">Zebra mussel</name>
    <name type="synonym">Mytilus polymorpha</name>
    <dbReference type="NCBI Taxonomy" id="45954"/>
    <lineage>
        <taxon>Eukaryota</taxon>
        <taxon>Metazoa</taxon>
        <taxon>Spiralia</taxon>
        <taxon>Lophotrochozoa</taxon>
        <taxon>Mollusca</taxon>
        <taxon>Bivalvia</taxon>
        <taxon>Autobranchia</taxon>
        <taxon>Heteroconchia</taxon>
        <taxon>Euheterodonta</taxon>
        <taxon>Imparidentia</taxon>
        <taxon>Neoheterodontei</taxon>
        <taxon>Myida</taxon>
        <taxon>Dreissenoidea</taxon>
        <taxon>Dreissenidae</taxon>
        <taxon>Dreissena</taxon>
    </lineage>
</organism>
<protein>
    <submittedName>
        <fullName evidence="1">Uncharacterized protein</fullName>
    </submittedName>
</protein>
<dbReference type="AlphaFoldDB" id="A0A9D4QN43"/>
<keyword evidence="2" id="KW-1185">Reference proteome</keyword>
<name>A0A9D4QN43_DREPO</name>
<dbReference type="PANTHER" id="PTHR33480:SF1">
    <property type="entry name" value="TYR RECOMBINASE DOMAIN-CONTAINING PROTEIN"/>
    <property type="match status" value="1"/>
</dbReference>
<comment type="caution">
    <text evidence="1">The sequence shown here is derived from an EMBL/GenBank/DDBJ whole genome shotgun (WGS) entry which is preliminary data.</text>
</comment>
<dbReference type="Proteomes" id="UP000828390">
    <property type="component" value="Unassembled WGS sequence"/>
</dbReference>
<reference evidence="1" key="2">
    <citation type="submission" date="2020-11" db="EMBL/GenBank/DDBJ databases">
        <authorList>
            <person name="McCartney M.A."/>
            <person name="Auch B."/>
            <person name="Kono T."/>
            <person name="Mallez S."/>
            <person name="Becker A."/>
            <person name="Gohl D.M."/>
            <person name="Silverstein K.A.T."/>
            <person name="Koren S."/>
            <person name="Bechman K.B."/>
            <person name="Herman A."/>
            <person name="Abrahante J.E."/>
            <person name="Garbe J."/>
        </authorList>
    </citation>
    <scope>NUCLEOTIDE SEQUENCE</scope>
    <source>
        <strain evidence="1">Duluth1</strain>
        <tissue evidence="1">Whole animal</tissue>
    </source>
</reference>
<sequence>MTNITSQTDENHVDGINQSCVTVLKKSSASSTSGFALLSKQQILSGCKQVYDKINYSTFCRKAIRSKISRHLLSVHKSDFRLMDVSILPKRLKERMVKLEVLVNEGNFKHNIEVLKNKDGFLVVGRRENKERNFKIGNYLPCDFCKKFILITTLWLHHQNCSVARFMNNSNEAASGSDDHENVVRLSTRLLNSALLEESEIKLKYCSVV</sequence>
<proteinExistence type="predicted"/>
<dbReference type="PANTHER" id="PTHR33480">
    <property type="entry name" value="SET DOMAIN-CONTAINING PROTEIN-RELATED"/>
    <property type="match status" value="1"/>
</dbReference>
<evidence type="ECO:0000313" key="2">
    <source>
        <dbReference type="Proteomes" id="UP000828390"/>
    </source>
</evidence>
<reference evidence="1" key="1">
    <citation type="journal article" date="2019" name="bioRxiv">
        <title>The Genome of the Zebra Mussel, Dreissena polymorpha: A Resource for Invasive Species Research.</title>
        <authorList>
            <person name="McCartney M.A."/>
            <person name="Auch B."/>
            <person name="Kono T."/>
            <person name="Mallez S."/>
            <person name="Zhang Y."/>
            <person name="Obille A."/>
            <person name="Becker A."/>
            <person name="Abrahante J.E."/>
            <person name="Garbe J."/>
            <person name="Badalamenti J.P."/>
            <person name="Herman A."/>
            <person name="Mangelson H."/>
            <person name="Liachko I."/>
            <person name="Sullivan S."/>
            <person name="Sone E.D."/>
            <person name="Koren S."/>
            <person name="Silverstein K.A.T."/>
            <person name="Beckman K.B."/>
            <person name="Gohl D.M."/>
        </authorList>
    </citation>
    <scope>NUCLEOTIDE SEQUENCE</scope>
    <source>
        <strain evidence="1">Duluth1</strain>
        <tissue evidence="1">Whole animal</tissue>
    </source>
</reference>
<accession>A0A9D4QN43</accession>
<evidence type="ECO:0000313" key="1">
    <source>
        <dbReference type="EMBL" id="KAH3836252.1"/>
    </source>
</evidence>
<gene>
    <name evidence="1" type="ORF">DPMN_109622</name>
</gene>
<dbReference type="EMBL" id="JAIWYP010000004">
    <property type="protein sequence ID" value="KAH3836252.1"/>
    <property type="molecule type" value="Genomic_DNA"/>
</dbReference>